<organism evidence="1 2">
    <name type="scientific">Algicella marina</name>
    <dbReference type="NCBI Taxonomy" id="2683284"/>
    <lineage>
        <taxon>Bacteria</taxon>
        <taxon>Pseudomonadati</taxon>
        <taxon>Pseudomonadota</taxon>
        <taxon>Alphaproteobacteria</taxon>
        <taxon>Rhodobacterales</taxon>
        <taxon>Paracoccaceae</taxon>
        <taxon>Algicella</taxon>
    </lineage>
</organism>
<evidence type="ECO:0000313" key="2">
    <source>
        <dbReference type="Proteomes" id="UP000464495"/>
    </source>
</evidence>
<gene>
    <name evidence="1" type="ORF">GO499_02840</name>
</gene>
<keyword evidence="2" id="KW-1185">Reference proteome</keyword>
<evidence type="ECO:0000313" key="1">
    <source>
        <dbReference type="EMBL" id="QHQ34199.1"/>
    </source>
</evidence>
<accession>A0A6P1SYW0</accession>
<dbReference type="AlphaFoldDB" id="A0A6P1SYW0"/>
<name>A0A6P1SYW0_9RHOB</name>
<dbReference type="RefSeq" id="WP_161860770.1">
    <property type="nucleotide sequence ID" value="NZ_CP046620.1"/>
</dbReference>
<dbReference type="KEGG" id="amaq:GO499_02840"/>
<sequence>MSSQASAQRIVIGCEGKNPQAKAEICLALQSVMQEMLPASSVALAPSSDKAADVKVTLTLLSHSPTEASASLAWHGAGGGRQGPDLTVSIVDKTLDAAAYKRFAASLLQSAGLPDAIKK</sequence>
<protein>
    <submittedName>
        <fullName evidence="1">Uncharacterized protein</fullName>
    </submittedName>
</protein>
<proteinExistence type="predicted"/>
<reference evidence="1 2" key="1">
    <citation type="submission" date="2019-12" db="EMBL/GenBank/DDBJ databases">
        <title>Complete genome sequence of Algicella marina strain 9Alg 56(T) isolated from the red alga Tichocarpus crinitus.</title>
        <authorList>
            <person name="Kim S.-G."/>
            <person name="Nedashkovskaya O.I."/>
        </authorList>
    </citation>
    <scope>NUCLEOTIDE SEQUENCE [LARGE SCALE GENOMIC DNA]</scope>
    <source>
        <strain evidence="1 2">9Alg 56</strain>
    </source>
</reference>
<dbReference type="EMBL" id="CP046620">
    <property type="protein sequence ID" value="QHQ34199.1"/>
    <property type="molecule type" value="Genomic_DNA"/>
</dbReference>
<dbReference type="Proteomes" id="UP000464495">
    <property type="component" value="Chromosome"/>
</dbReference>